<dbReference type="EMBL" id="DAKRPA010000163">
    <property type="protein sequence ID" value="DAZ96589.1"/>
    <property type="molecule type" value="Genomic_DNA"/>
</dbReference>
<dbReference type="Proteomes" id="UP001146120">
    <property type="component" value="Unassembled WGS sequence"/>
</dbReference>
<dbReference type="GO" id="GO:0016020">
    <property type="term" value="C:membrane"/>
    <property type="evidence" value="ECO:0007669"/>
    <property type="project" value="UniProtKB-SubCell"/>
</dbReference>
<evidence type="ECO:0000313" key="6">
    <source>
        <dbReference type="EMBL" id="DAZ96589.1"/>
    </source>
</evidence>
<organism evidence="6 7">
    <name type="scientific">Lagenidium giganteum</name>
    <dbReference type="NCBI Taxonomy" id="4803"/>
    <lineage>
        <taxon>Eukaryota</taxon>
        <taxon>Sar</taxon>
        <taxon>Stramenopiles</taxon>
        <taxon>Oomycota</taxon>
        <taxon>Peronosporomycetes</taxon>
        <taxon>Pythiales</taxon>
        <taxon>Pythiaceae</taxon>
    </lineage>
</organism>
<reference evidence="6" key="2">
    <citation type="journal article" date="2023" name="Microbiol Resour">
        <title>Decontamination and Annotation of the Draft Genome Sequence of the Oomycete Lagenidium giganteum ARSEF 373.</title>
        <authorList>
            <person name="Morgan W.R."/>
            <person name="Tartar A."/>
        </authorList>
    </citation>
    <scope>NUCLEOTIDE SEQUENCE</scope>
    <source>
        <strain evidence="6">ARSEF 373</strain>
    </source>
</reference>
<reference evidence="6" key="1">
    <citation type="submission" date="2022-11" db="EMBL/GenBank/DDBJ databases">
        <authorList>
            <person name="Morgan W.R."/>
            <person name="Tartar A."/>
        </authorList>
    </citation>
    <scope>NUCLEOTIDE SEQUENCE</scope>
    <source>
        <strain evidence="6">ARSEF 373</strain>
    </source>
</reference>
<evidence type="ECO:0000256" key="4">
    <source>
        <dbReference type="ARBA" id="ARBA00022989"/>
    </source>
</evidence>
<dbReference type="Gene3D" id="3.40.50.1820">
    <property type="entry name" value="alpha/beta hydrolase"/>
    <property type="match status" value="1"/>
</dbReference>
<protein>
    <recommendedName>
        <fullName evidence="8">Fungal lipase-like domain-containing protein</fullName>
    </recommendedName>
</protein>
<sequence length="427" mass="46451">MAQQRQRHLRGDLRALVQRQLLSEADCAAWEQQLDCGDDEARQHVLQRVRALFQRELDELIRRIREQHNERQHATLMDSDLVAMATGGALGALNAWMRRPAPAPVASVFTKQTPSLWVSALDAAQASLNVMRQRRLVEHMQIQHLCGDEADAEHVLLCINGFMTQSADPLRNWGAWSVDQPNVVAYAVLWEAGDVDVWNEFCAHVNDKLSSATGSASALLAHFSGNPWHKAQDKAHHVGALLAHVLASQPTFTRGRRVTLMGHSLGGAVIYSALQELERLRNDQHPTLPPLVTNVVFCAAAFVPEASELRAAAAQVADNGKIVNVFSRRDGVLSQLFWVTNLHAKDDGMAAGCIAIDFANAGLSTSKAVNVEVSDVVVPSMSTQFGHSYGPSMATIMARVAPHLPAVYAKTDDISSGTSTSSNAQSA</sequence>
<evidence type="ECO:0000256" key="3">
    <source>
        <dbReference type="ARBA" id="ARBA00022692"/>
    </source>
</evidence>
<dbReference type="PANTHER" id="PTHR17920:SF23">
    <property type="entry name" value="DUF726-DOMAIN-CONTAINING PROTEIN"/>
    <property type="match status" value="1"/>
</dbReference>
<comment type="subcellular location">
    <subcellularLocation>
        <location evidence="1">Membrane</location>
        <topology evidence="1">Multi-pass membrane protein</topology>
    </subcellularLocation>
</comment>
<evidence type="ECO:0000256" key="5">
    <source>
        <dbReference type="ARBA" id="ARBA00023136"/>
    </source>
</evidence>
<dbReference type="InterPro" id="IPR007941">
    <property type="entry name" value="DUF726"/>
</dbReference>
<gene>
    <name evidence="6" type="ORF">N0F65_011813</name>
</gene>
<keyword evidence="7" id="KW-1185">Reference proteome</keyword>
<proteinExistence type="inferred from homology"/>
<dbReference type="Pfam" id="PF05277">
    <property type="entry name" value="DUF726"/>
    <property type="match status" value="1"/>
</dbReference>
<keyword evidence="5" id="KW-0472">Membrane</keyword>
<comment type="caution">
    <text evidence="6">The sequence shown here is derived from an EMBL/GenBank/DDBJ whole genome shotgun (WGS) entry which is preliminary data.</text>
</comment>
<evidence type="ECO:0000256" key="1">
    <source>
        <dbReference type="ARBA" id="ARBA00004141"/>
    </source>
</evidence>
<evidence type="ECO:0008006" key="8">
    <source>
        <dbReference type="Google" id="ProtNLM"/>
    </source>
</evidence>
<keyword evidence="3" id="KW-0812">Transmembrane</keyword>
<name>A0AAV2YTM5_9STRA</name>
<keyword evidence="4" id="KW-1133">Transmembrane helix</keyword>
<evidence type="ECO:0000256" key="2">
    <source>
        <dbReference type="ARBA" id="ARBA00009824"/>
    </source>
</evidence>
<dbReference type="PANTHER" id="PTHR17920">
    <property type="entry name" value="TRANSMEMBRANE AND COILED-COIL DOMAIN-CONTAINING PROTEIN 4 TMCO4"/>
    <property type="match status" value="1"/>
</dbReference>
<dbReference type="AlphaFoldDB" id="A0AAV2YTM5"/>
<dbReference type="SUPFAM" id="SSF53474">
    <property type="entry name" value="alpha/beta-Hydrolases"/>
    <property type="match status" value="1"/>
</dbReference>
<accession>A0AAV2YTM5</accession>
<dbReference type="InterPro" id="IPR029058">
    <property type="entry name" value="AB_hydrolase_fold"/>
</dbReference>
<evidence type="ECO:0000313" key="7">
    <source>
        <dbReference type="Proteomes" id="UP001146120"/>
    </source>
</evidence>
<comment type="similarity">
    <text evidence="2">Belongs to the TMCO4 family.</text>
</comment>